<accession>X0TIJ8</accession>
<comment type="caution">
    <text evidence="1">The sequence shown here is derived from an EMBL/GenBank/DDBJ whole genome shotgun (WGS) entry which is preliminary data.</text>
</comment>
<sequence length="98" mass="10089">ATTDEDTAVTIAVLDNDTDPDLNTLTVEAVGAPTNGSASIAEDTIIYTPTLGLDGPDTFTYTISDGNGGSDTATVTVMVNSCGSDTFLIYLPIALRNK</sequence>
<feature type="non-terminal residue" evidence="1">
    <location>
        <position position="1"/>
    </location>
</feature>
<proteinExistence type="predicted"/>
<organism evidence="1">
    <name type="scientific">marine sediment metagenome</name>
    <dbReference type="NCBI Taxonomy" id="412755"/>
    <lineage>
        <taxon>unclassified sequences</taxon>
        <taxon>metagenomes</taxon>
        <taxon>ecological metagenomes</taxon>
    </lineage>
</organism>
<dbReference type="AlphaFoldDB" id="X0TIJ8"/>
<dbReference type="Gene3D" id="2.60.40.2810">
    <property type="match status" value="1"/>
</dbReference>
<dbReference type="Pfam" id="PF17963">
    <property type="entry name" value="Big_9"/>
    <property type="match status" value="1"/>
</dbReference>
<reference evidence="1" key="1">
    <citation type="journal article" date="2014" name="Front. Microbiol.">
        <title>High frequency of phylogenetically diverse reductive dehalogenase-homologous genes in deep subseafloor sedimentary metagenomes.</title>
        <authorList>
            <person name="Kawai M."/>
            <person name="Futagami T."/>
            <person name="Toyoda A."/>
            <person name="Takaki Y."/>
            <person name="Nishi S."/>
            <person name="Hori S."/>
            <person name="Arai W."/>
            <person name="Tsubouchi T."/>
            <person name="Morono Y."/>
            <person name="Uchiyama I."/>
            <person name="Ito T."/>
            <person name="Fujiyama A."/>
            <person name="Inagaki F."/>
            <person name="Takami H."/>
        </authorList>
    </citation>
    <scope>NUCLEOTIDE SEQUENCE</scope>
    <source>
        <strain evidence="1">Expedition CK06-06</strain>
    </source>
</reference>
<dbReference type="EMBL" id="BARS01017736">
    <property type="protein sequence ID" value="GAF87086.1"/>
    <property type="molecule type" value="Genomic_DNA"/>
</dbReference>
<name>X0TIJ8_9ZZZZ</name>
<protein>
    <submittedName>
        <fullName evidence="1">Uncharacterized protein</fullName>
    </submittedName>
</protein>
<evidence type="ECO:0000313" key="1">
    <source>
        <dbReference type="EMBL" id="GAF87086.1"/>
    </source>
</evidence>
<gene>
    <name evidence="1" type="ORF">S01H1_28969</name>
</gene>